<protein>
    <submittedName>
        <fullName evidence="1">Uncharacterized protein</fullName>
    </submittedName>
</protein>
<dbReference type="Proteomes" id="UP000029556">
    <property type="component" value="Unassembled WGS sequence"/>
</dbReference>
<accession>A0A095ZMD5</accession>
<dbReference type="RefSeq" id="WP_036872154.1">
    <property type="nucleotide sequence ID" value="NZ_JRNN01000035.1"/>
</dbReference>
<name>A0A095ZMD5_9BACT</name>
<dbReference type="AlphaFoldDB" id="A0A095ZMD5"/>
<gene>
    <name evidence="1" type="ORF">HMPREF2137_03655</name>
</gene>
<comment type="caution">
    <text evidence="1">The sequence shown here is derived from an EMBL/GenBank/DDBJ whole genome shotgun (WGS) entry which is preliminary data.</text>
</comment>
<evidence type="ECO:0000313" key="2">
    <source>
        <dbReference type="Proteomes" id="UP000029556"/>
    </source>
</evidence>
<dbReference type="OrthoDB" id="1084628at2"/>
<dbReference type="EMBL" id="JRNN01000035">
    <property type="protein sequence ID" value="KGF35798.1"/>
    <property type="molecule type" value="Genomic_DNA"/>
</dbReference>
<evidence type="ECO:0000313" key="1">
    <source>
        <dbReference type="EMBL" id="KGF35798.1"/>
    </source>
</evidence>
<organism evidence="1 2">
    <name type="scientific">Hoylesella buccalis DNF00853</name>
    <dbReference type="NCBI Taxonomy" id="1401074"/>
    <lineage>
        <taxon>Bacteria</taxon>
        <taxon>Pseudomonadati</taxon>
        <taxon>Bacteroidota</taxon>
        <taxon>Bacteroidia</taxon>
        <taxon>Bacteroidales</taxon>
        <taxon>Prevotellaceae</taxon>
        <taxon>Hoylesella</taxon>
    </lineage>
</organism>
<reference evidence="1 2" key="1">
    <citation type="submission" date="2014-07" db="EMBL/GenBank/DDBJ databases">
        <authorList>
            <person name="McCorrison J."/>
            <person name="Sanka R."/>
            <person name="Torralba M."/>
            <person name="Gillis M."/>
            <person name="Haft D.H."/>
            <person name="Methe B."/>
            <person name="Sutton G."/>
            <person name="Nelson K.E."/>
        </authorList>
    </citation>
    <scope>NUCLEOTIDE SEQUENCE [LARGE SCALE GENOMIC DNA]</scope>
    <source>
        <strain evidence="1 2">DNF00853</strain>
    </source>
</reference>
<sequence length="110" mass="12892">MKTTKDNDLWIMWCSRPSIPEDERMRLECTDTILTAYAKEHPSYLATDADIKEWVLMPKTTSDIIIELQPVMHLEQLDVVMWLRGYGYPLVPGSSGLLEWAMYERRIIDD</sequence>
<proteinExistence type="predicted"/>